<dbReference type="RefSeq" id="WP_139937967.1">
    <property type="nucleotide sequence ID" value="NZ_JBHSYP010000022.1"/>
</dbReference>
<keyword evidence="5" id="KW-0145">Chemotaxis</keyword>
<dbReference type="Proteomes" id="UP000319148">
    <property type="component" value="Unassembled WGS sequence"/>
</dbReference>
<evidence type="ECO:0000256" key="6">
    <source>
        <dbReference type="ARBA" id="ARBA00022692"/>
    </source>
</evidence>
<protein>
    <submittedName>
        <fullName evidence="11">Flagellar basal body-associated FliL family protein</fullName>
    </submittedName>
</protein>
<dbReference type="GO" id="GO:0005886">
    <property type="term" value="C:plasma membrane"/>
    <property type="evidence" value="ECO:0007669"/>
    <property type="project" value="UniProtKB-SubCell"/>
</dbReference>
<gene>
    <name evidence="11" type="ORF">FIV46_01165</name>
</gene>
<reference evidence="12" key="1">
    <citation type="submission" date="2019-06" db="EMBL/GenBank/DDBJ databases">
        <title>The complete genome of Emcibacter congregatus ZYLT.</title>
        <authorList>
            <person name="Zhao Z."/>
        </authorList>
    </citation>
    <scope>NUCLEOTIDE SEQUENCE [LARGE SCALE GENOMIC DNA]</scope>
    <source>
        <strain evidence="12">MCCC 1A06723</strain>
    </source>
</reference>
<sequence length="172" mass="19133">MADEEKTENNGQQAEKSGGGKKLLIIGLLAGIIVGGGIGAGAFFMLGSSPEEHVEEEVVEHEPEPEKVKELFFVRMEKFTVPLMYKGRVLRYVVMDLNLQVDGNEEKLLVVQSLPIIRDALLRDVSEHTIGSPDNPNVIDFEGFTDRVTRIGNEIMHEKLIKKTLVVEARGY</sequence>
<dbReference type="GO" id="GO:0006935">
    <property type="term" value="P:chemotaxis"/>
    <property type="evidence" value="ECO:0007669"/>
    <property type="project" value="UniProtKB-KW"/>
</dbReference>
<evidence type="ECO:0000256" key="3">
    <source>
        <dbReference type="ARBA" id="ARBA00008281"/>
    </source>
</evidence>
<feature type="transmembrane region" description="Helical" evidence="10">
    <location>
        <begin position="23"/>
        <end position="46"/>
    </location>
</feature>
<dbReference type="EMBL" id="VFIY01000004">
    <property type="protein sequence ID" value="TPD62717.1"/>
    <property type="molecule type" value="Genomic_DNA"/>
</dbReference>
<accession>A0A501PRG9</accession>
<dbReference type="PANTHER" id="PTHR35091:SF2">
    <property type="entry name" value="FLAGELLAR PROTEIN FLIL"/>
    <property type="match status" value="1"/>
</dbReference>
<keyword evidence="6 10" id="KW-0812">Transmembrane</keyword>
<keyword evidence="7" id="KW-0283">Flagellar rotation</keyword>
<organism evidence="11 12">
    <name type="scientific">Emcibacter nanhaiensis</name>
    <dbReference type="NCBI Taxonomy" id="1505037"/>
    <lineage>
        <taxon>Bacteria</taxon>
        <taxon>Pseudomonadati</taxon>
        <taxon>Pseudomonadota</taxon>
        <taxon>Alphaproteobacteria</taxon>
        <taxon>Emcibacterales</taxon>
        <taxon>Emcibacteraceae</taxon>
        <taxon>Emcibacter</taxon>
    </lineage>
</organism>
<comment type="caution">
    <text evidence="11">The sequence shown here is derived from an EMBL/GenBank/DDBJ whole genome shotgun (WGS) entry which is preliminary data.</text>
</comment>
<proteinExistence type="inferred from homology"/>
<evidence type="ECO:0000313" key="11">
    <source>
        <dbReference type="EMBL" id="TPD62717.1"/>
    </source>
</evidence>
<evidence type="ECO:0000256" key="2">
    <source>
        <dbReference type="ARBA" id="ARBA00004162"/>
    </source>
</evidence>
<evidence type="ECO:0000313" key="12">
    <source>
        <dbReference type="Proteomes" id="UP000319148"/>
    </source>
</evidence>
<keyword evidence="11" id="KW-0969">Cilium</keyword>
<evidence type="ECO:0000256" key="5">
    <source>
        <dbReference type="ARBA" id="ARBA00022500"/>
    </source>
</evidence>
<keyword evidence="11" id="KW-0282">Flagellum</keyword>
<evidence type="ECO:0000256" key="8">
    <source>
        <dbReference type="ARBA" id="ARBA00022989"/>
    </source>
</evidence>
<keyword evidence="8 10" id="KW-1133">Transmembrane helix</keyword>
<comment type="function">
    <text evidence="1">Controls the rotational direction of flagella during chemotaxis.</text>
</comment>
<dbReference type="AlphaFoldDB" id="A0A501PRG9"/>
<comment type="subcellular location">
    <subcellularLocation>
        <location evidence="2">Cell membrane</location>
        <topology evidence="2">Single-pass membrane protein</topology>
    </subcellularLocation>
</comment>
<name>A0A501PRG9_9PROT</name>
<dbReference type="PANTHER" id="PTHR35091">
    <property type="entry name" value="FLAGELLAR PROTEIN FLIL"/>
    <property type="match status" value="1"/>
</dbReference>
<evidence type="ECO:0000256" key="7">
    <source>
        <dbReference type="ARBA" id="ARBA00022779"/>
    </source>
</evidence>
<keyword evidence="12" id="KW-1185">Reference proteome</keyword>
<keyword evidence="11" id="KW-0966">Cell projection</keyword>
<keyword evidence="9 10" id="KW-0472">Membrane</keyword>
<evidence type="ECO:0000256" key="9">
    <source>
        <dbReference type="ARBA" id="ARBA00023136"/>
    </source>
</evidence>
<dbReference type="GO" id="GO:0009425">
    <property type="term" value="C:bacterial-type flagellum basal body"/>
    <property type="evidence" value="ECO:0007669"/>
    <property type="project" value="InterPro"/>
</dbReference>
<evidence type="ECO:0000256" key="1">
    <source>
        <dbReference type="ARBA" id="ARBA00002254"/>
    </source>
</evidence>
<dbReference type="InterPro" id="IPR005503">
    <property type="entry name" value="FliL"/>
</dbReference>
<evidence type="ECO:0000256" key="4">
    <source>
        <dbReference type="ARBA" id="ARBA00022475"/>
    </source>
</evidence>
<evidence type="ECO:0000256" key="10">
    <source>
        <dbReference type="SAM" id="Phobius"/>
    </source>
</evidence>
<comment type="similarity">
    <text evidence="3">Belongs to the FliL family.</text>
</comment>
<keyword evidence="4" id="KW-1003">Cell membrane</keyword>
<dbReference type="GO" id="GO:0071978">
    <property type="term" value="P:bacterial-type flagellum-dependent swarming motility"/>
    <property type="evidence" value="ECO:0007669"/>
    <property type="project" value="TreeGrafter"/>
</dbReference>